<dbReference type="AlphaFoldDB" id="A0A834CW10"/>
<reference evidence="3" key="1">
    <citation type="submission" date="2015-10" db="EMBL/GenBank/DDBJ databases">
        <authorList>
            <person name="Martinez-Garcia P.J."/>
            <person name="Crepeau M.W."/>
            <person name="Puiu D."/>
            <person name="Gonzalez-Ibeas D."/>
            <person name="Whalen J."/>
            <person name="Stevens K."/>
            <person name="Paul R."/>
            <person name="Butterfield T."/>
            <person name="Britton M."/>
            <person name="Reagan R."/>
            <person name="Chakraborty S."/>
            <person name="Walawage S.L."/>
            <person name="Vasquez-Gross H.A."/>
            <person name="Cardeno C."/>
            <person name="Famula R."/>
            <person name="Pratt K."/>
            <person name="Kuruganti S."/>
            <person name="Aradhya M.K."/>
            <person name="Leslie C.A."/>
            <person name="Dandekar A.M."/>
            <person name="Salzberg S.L."/>
            <person name="Wegrzyn J.L."/>
            <person name="Langley C.H."/>
            <person name="Neale D.B."/>
        </authorList>
    </citation>
    <scope>NUCLEOTIDE SEQUENCE</scope>
    <source>
        <tissue evidence="3">Leaves</tissue>
    </source>
</reference>
<feature type="domain" description="Reverse transcriptase Ty1/copia-type" evidence="2">
    <location>
        <begin position="97"/>
        <end position="176"/>
    </location>
</feature>
<evidence type="ECO:0000259" key="2">
    <source>
        <dbReference type="Pfam" id="PF07727"/>
    </source>
</evidence>
<evidence type="ECO:0000313" key="3">
    <source>
        <dbReference type="EMBL" id="KAF5469540.1"/>
    </source>
</evidence>
<evidence type="ECO:0000256" key="1">
    <source>
        <dbReference type="SAM" id="MobiDB-lite"/>
    </source>
</evidence>
<evidence type="ECO:0000313" key="4">
    <source>
        <dbReference type="Proteomes" id="UP000619265"/>
    </source>
</evidence>
<dbReference type="Gramene" id="Jr06_19390_p1">
    <property type="protein sequence ID" value="cds.Jr06_19390_p1"/>
    <property type="gene ID" value="Jr06_19390"/>
</dbReference>
<dbReference type="SUPFAM" id="SSF56672">
    <property type="entry name" value="DNA/RNA polymerases"/>
    <property type="match status" value="1"/>
</dbReference>
<dbReference type="Proteomes" id="UP000619265">
    <property type="component" value="Unassembled WGS sequence"/>
</dbReference>
<reference evidence="3" key="2">
    <citation type="submission" date="2020-03" db="EMBL/GenBank/DDBJ databases">
        <title>Walnut 2.0.</title>
        <authorList>
            <person name="Marrano A."/>
            <person name="Britton M."/>
            <person name="Zimin A.V."/>
            <person name="Zaini P.A."/>
            <person name="Workman R."/>
            <person name="Puiu D."/>
            <person name="Bianco L."/>
            <person name="Allen B.J."/>
            <person name="Troggio M."/>
            <person name="Leslie C.A."/>
            <person name="Timp W."/>
            <person name="Dendekar A."/>
            <person name="Salzberg S.L."/>
            <person name="Neale D.B."/>
        </authorList>
    </citation>
    <scope>NUCLEOTIDE SEQUENCE</scope>
    <source>
        <tissue evidence="3">Leaves</tissue>
    </source>
</reference>
<dbReference type="PANTHER" id="PTHR11439:SF455">
    <property type="entry name" value="RLK (RECEPTOR-LIKE PROTEIN KINASE) 8, PUTATIVE-RELATED"/>
    <property type="match status" value="1"/>
</dbReference>
<organism evidence="3 4">
    <name type="scientific">Juglans regia</name>
    <name type="common">English walnut</name>
    <dbReference type="NCBI Taxonomy" id="51240"/>
    <lineage>
        <taxon>Eukaryota</taxon>
        <taxon>Viridiplantae</taxon>
        <taxon>Streptophyta</taxon>
        <taxon>Embryophyta</taxon>
        <taxon>Tracheophyta</taxon>
        <taxon>Spermatophyta</taxon>
        <taxon>Magnoliopsida</taxon>
        <taxon>eudicotyledons</taxon>
        <taxon>Gunneridae</taxon>
        <taxon>Pentapetalae</taxon>
        <taxon>rosids</taxon>
        <taxon>fabids</taxon>
        <taxon>Fagales</taxon>
        <taxon>Juglandaceae</taxon>
        <taxon>Juglans</taxon>
    </lineage>
</organism>
<protein>
    <recommendedName>
        <fullName evidence="2">Reverse transcriptase Ty1/copia-type domain-containing protein</fullName>
    </recommendedName>
</protein>
<accession>A0A834CW10</accession>
<proteinExistence type="predicted"/>
<gene>
    <name evidence="3" type="ORF">F2P56_013604</name>
</gene>
<dbReference type="PANTHER" id="PTHR11439">
    <property type="entry name" value="GAG-POL-RELATED RETROTRANSPOSON"/>
    <property type="match status" value="1"/>
</dbReference>
<dbReference type="InterPro" id="IPR013103">
    <property type="entry name" value="RVT_2"/>
</dbReference>
<dbReference type="EMBL" id="LIHL02000006">
    <property type="protein sequence ID" value="KAF5469540.1"/>
    <property type="molecule type" value="Genomic_DNA"/>
</dbReference>
<name>A0A834CW10_JUGRE</name>
<comment type="caution">
    <text evidence="3">The sequence shown here is derived from an EMBL/GenBank/DDBJ whole genome shotgun (WGS) entry which is preliminary data.</text>
</comment>
<sequence length="285" mass="31548">MKKNDKSVPEFSRDFKAICDQLTAMGRPVDDLDKLHCFKSGSHAGGHGEGRSSRGGRGRGGRNNRDRNRPIRCQICRGEGHMPHLVESVILGLLIYLLLYVDDIVVTSNNSILLNAFIDKLSKEFATKDMGSLSYFLGLEAHRTSSGLFLSQAKYAHEILQRAKLVDSKPVSTPMVVAHHLSTDGFDFDDPLLYRSLVGALQYLTITRLDLAHAVSTAIKRILRYIKGTLRYGLSFTPSSSCDIHAYSDADWAGCPDIQQSISGYAIYLGDNLFQETTDGVSFKL</sequence>
<feature type="region of interest" description="Disordered" evidence="1">
    <location>
        <begin position="43"/>
        <end position="68"/>
    </location>
</feature>
<dbReference type="InterPro" id="IPR043502">
    <property type="entry name" value="DNA/RNA_pol_sf"/>
</dbReference>
<dbReference type="Pfam" id="PF07727">
    <property type="entry name" value="RVT_2"/>
    <property type="match status" value="1"/>
</dbReference>